<evidence type="ECO:0000313" key="3">
    <source>
        <dbReference type="Proteomes" id="UP001324380"/>
    </source>
</evidence>
<sequence>MEAAGSNPAIPTKAIPIEVKNPQISVICGFFVLFTTKNHQSISKKDLLTQLLTSSGQYKFKGSEIDRSLSYGKLNKQIGQQVRQKEAEEQRPSLAQQLREVINKEPDKEQSHHQPIFNPFEHLPVITPEPDEPYRRRKRKGQDQDQSQGISY</sequence>
<name>A0ABZ0TUX7_9SPHI</name>
<dbReference type="Proteomes" id="UP001324380">
    <property type="component" value="Chromosome"/>
</dbReference>
<dbReference type="EMBL" id="CP139558">
    <property type="protein sequence ID" value="WPU96886.1"/>
    <property type="molecule type" value="Genomic_DNA"/>
</dbReference>
<protein>
    <submittedName>
        <fullName evidence="2">Uncharacterized protein</fullName>
    </submittedName>
</protein>
<gene>
    <name evidence="2" type="ORF">SNE25_15300</name>
</gene>
<reference evidence="2 3" key="1">
    <citation type="submission" date="2023-11" db="EMBL/GenBank/DDBJ databases">
        <title>Analysis of the Genomes of Mucilaginibacter gossypii cycad 4 and M. sabulilitoris SNA2: microbes with the potential for plant growth promotion.</title>
        <authorList>
            <person name="Hirsch A.M."/>
            <person name="Humm E."/>
            <person name="Rubbi M."/>
            <person name="Del Vecchio G."/>
            <person name="Ha S.M."/>
            <person name="Pellegrini M."/>
            <person name="Gunsalus R.P."/>
        </authorList>
    </citation>
    <scope>NUCLEOTIDE SEQUENCE [LARGE SCALE GENOMIC DNA]</scope>
    <source>
        <strain evidence="2 3">SNA2</strain>
    </source>
</reference>
<organism evidence="2 3">
    <name type="scientific">Mucilaginibacter sabulilitoris</name>
    <dbReference type="NCBI Taxonomy" id="1173583"/>
    <lineage>
        <taxon>Bacteria</taxon>
        <taxon>Pseudomonadati</taxon>
        <taxon>Bacteroidota</taxon>
        <taxon>Sphingobacteriia</taxon>
        <taxon>Sphingobacteriales</taxon>
        <taxon>Sphingobacteriaceae</taxon>
        <taxon>Mucilaginibacter</taxon>
    </lineage>
</organism>
<accession>A0ABZ0TUX7</accession>
<proteinExistence type="predicted"/>
<feature type="compositionally biased region" description="Basic and acidic residues" evidence="1">
    <location>
        <begin position="101"/>
        <end position="112"/>
    </location>
</feature>
<evidence type="ECO:0000313" key="2">
    <source>
        <dbReference type="EMBL" id="WPU96886.1"/>
    </source>
</evidence>
<keyword evidence="3" id="KW-1185">Reference proteome</keyword>
<evidence type="ECO:0000256" key="1">
    <source>
        <dbReference type="SAM" id="MobiDB-lite"/>
    </source>
</evidence>
<dbReference type="RefSeq" id="WP_321565974.1">
    <property type="nucleotide sequence ID" value="NZ_CP139558.1"/>
</dbReference>
<feature type="region of interest" description="Disordered" evidence="1">
    <location>
        <begin position="82"/>
        <end position="152"/>
    </location>
</feature>